<dbReference type="Pfam" id="PF03602">
    <property type="entry name" value="Cons_hypoth95"/>
    <property type="match status" value="1"/>
</dbReference>
<evidence type="ECO:0000313" key="4">
    <source>
        <dbReference type="Proteomes" id="UP000229740"/>
    </source>
</evidence>
<reference evidence="3 4" key="1">
    <citation type="submission" date="2017-10" db="EMBL/GenBank/DDBJ databases">
        <title>Novel microbial diversity and functional potential in the marine mammal oral microbiome.</title>
        <authorList>
            <person name="Dudek N.K."/>
            <person name="Sun C.L."/>
            <person name="Burstein D."/>
            <person name="Kantor R.S."/>
            <person name="Aliaga Goltsman D.S."/>
            <person name="Bik E.M."/>
            <person name="Thomas B.C."/>
            <person name="Banfield J.F."/>
            <person name="Relman D.A."/>
        </authorList>
    </citation>
    <scope>NUCLEOTIDE SEQUENCE [LARGE SCALE GENOMIC DNA]</scope>
    <source>
        <strain evidence="3">DOLZORAL124_49_17</strain>
    </source>
</reference>
<dbReference type="Gene3D" id="3.40.50.150">
    <property type="entry name" value="Vaccinia Virus protein VP39"/>
    <property type="match status" value="1"/>
</dbReference>
<dbReference type="Proteomes" id="UP000229740">
    <property type="component" value="Unassembled WGS sequence"/>
</dbReference>
<comment type="caution">
    <text evidence="3">The sequence shown here is derived from an EMBL/GenBank/DDBJ whole genome shotgun (WGS) entry which is preliminary data.</text>
</comment>
<proteinExistence type="predicted"/>
<accession>A0A2G6E0M6</accession>
<dbReference type="GO" id="GO:0008168">
    <property type="term" value="F:methyltransferase activity"/>
    <property type="evidence" value="ECO:0007669"/>
    <property type="project" value="UniProtKB-KW"/>
</dbReference>
<sequence>MVFAWRECGLVFGSLASKRPAQSSLGTYSVRIISGNLRGRQLSVPKGRGVRPTSDQVKESLFSIIASNIVQTSVLDLFAGTGNLGIEALSRDAAHAVFVEKVPAHFQALQSNLAKCSLEEKSDAYCGDANTLLRVLQRRYKHFDLIFLDPPYRHTKMLSDVLIQIASRKLLAQHGRLIIEHAQIFSPPERIKDALVLDNSRRFGDTSLSFYLADNA</sequence>
<dbReference type="NCBIfam" id="TIGR00095">
    <property type="entry name" value="16S rRNA (guanine(966)-N(2))-methyltransferase RsmD"/>
    <property type="match status" value="1"/>
</dbReference>
<dbReference type="EMBL" id="PDPS01000055">
    <property type="protein sequence ID" value="PID55615.1"/>
    <property type="molecule type" value="Genomic_DNA"/>
</dbReference>
<dbReference type="InterPro" id="IPR002052">
    <property type="entry name" value="DNA_methylase_N6_adenine_CS"/>
</dbReference>
<organism evidence="3 4">
    <name type="scientific">candidate division KSB3 bacterium</name>
    <dbReference type="NCBI Taxonomy" id="2044937"/>
    <lineage>
        <taxon>Bacteria</taxon>
        <taxon>candidate division KSB3</taxon>
    </lineage>
</organism>
<dbReference type="GO" id="GO:0003676">
    <property type="term" value="F:nucleic acid binding"/>
    <property type="evidence" value="ECO:0007669"/>
    <property type="project" value="InterPro"/>
</dbReference>
<keyword evidence="2 3" id="KW-0808">Transferase</keyword>
<evidence type="ECO:0000256" key="2">
    <source>
        <dbReference type="ARBA" id="ARBA00022679"/>
    </source>
</evidence>
<dbReference type="PANTHER" id="PTHR43542">
    <property type="entry name" value="METHYLTRANSFERASE"/>
    <property type="match status" value="1"/>
</dbReference>
<gene>
    <name evidence="3" type="primary">rsmD</name>
    <name evidence="3" type="ORF">CSB45_15130</name>
</gene>
<evidence type="ECO:0000313" key="3">
    <source>
        <dbReference type="EMBL" id="PID55615.1"/>
    </source>
</evidence>
<dbReference type="InterPro" id="IPR004398">
    <property type="entry name" value="RNA_MeTrfase_RsmD"/>
</dbReference>
<dbReference type="PROSITE" id="PS00092">
    <property type="entry name" value="N6_MTASE"/>
    <property type="match status" value="1"/>
</dbReference>
<dbReference type="CDD" id="cd02440">
    <property type="entry name" value="AdoMet_MTases"/>
    <property type="match status" value="1"/>
</dbReference>
<evidence type="ECO:0000256" key="1">
    <source>
        <dbReference type="ARBA" id="ARBA00022603"/>
    </source>
</evidence>
<dbReference type="SUPFAM" id="SSF53335">
    <property type="entry name" value="S-adenosyl-L-methionine-dependent methyltransferases"/>
    <property type="match status" value="1"/>
</dbReference>
<protein>
    <submittedName>
        <fullName evidence="3">16S rRNA (Guanine(966)-N(2))-methyltransferase RsmD</fullName>
    </submittedName>
</protein>
<keyword evidence="1 3" id="KW-0489">Methyltransferase</keyword>
<dbReference type="AlphaFoldDB" id="A0A2G6E0M6"/>
<name>A0A2G6E0M6_9BACT</name>
<dbReference type="PIRSF" id="PIRSF004553">
    <property type="entry name" value="CHP00095"/>
    <property type="match status" value="1"/>
</dbReference>
<dbReference type="InterPro" id="IPR029063">
    <property type="entry name" value="SAM-dependent_MTases_sf"/>
</dbReference>
<dbReference type="PANTHER" id="PTHR43542:SF1">
    <property type="entry name" value="METHYLTRANSFERASE"/>
    <property type="match status" value="1"/>
</dbReference>
<dbReference type="GO" id="GO:0031167">
    <property type="term" value="P:rRNA methylation"/>
    <property type="evidence" value="ECO:0007669"/>
    <property type="project" value="InterPro"/>
</dbReference>